<evidence type="ECO:0008006" key="3">
    <source>
        <dbReference type="Google" id="ProtNLM"/>
    </source>
</evidence>
<dbReference type="AlphaFoldDB" id="A0AA38GPK2"/>
<protein>
    <recommendedName>
        <fullName evidence="3">DUF3730 domain-containing protein</fullName>
    </recommendedName>
</protein>
<accession>A0AA38GPK2</accession>
<comment type="caution">
    <text evidence="1">The sequence shown here is derived from an EMBL/GenBank/DDBJ whole genome shotgun (WGS) entry which is preliminary data.</text>
</comment>
<proteinExistence type="predicted"/>
<dbReference type="EMBL" id="JAHRHJ020000002">
    <property type="protein sequence ID" value="KAH9325673.1"/>
    <property type="molecule type" value="Genomic_DNA"/>
</dbReference>
<dbReference type="Proteomes" id="UP000824469">
    <property type="component" value="Unassembled WGS sequence"/>
</dbReference>
<dbReference type="InterPro" id="IPR045163">
    <property type="entry name" value="Focadhesin/RST1"/>
</dbReference>
<dbReference type="GO" id="GO:0060147">
    <property type="term" value="P:regulation of post-transcriptional gene silencing"/>
    <property type="evidence" value="ECO:0007669"/>
    <property type="project" value="InterPro"/>
</dbReference>
<name>A0AA38GPK2_TAXCH</name>
<reference evidence="1 2" key="1">
    <citation type="journal article" date="2021" name="Nat. Plants">
        <title>The Taxus genome provides insights into paclitaxel biosynthesis.</title>
        <authorList>
            <person name="Xiong X."/>
            <person name="Gou J."/>
            <person name="Liao Q."/>
            <person name="Li Y."/>
            <person name="Zhou Q."/>
            <person name="Bi G."/>
            <person name="Li C."/>
            <person name="Du R."/>
            <person name="Wang X."/>
            <person name="Sun T."/>
            <person name="Guo L."/>
            <person name="Liang H."/>
            <person name="Lu P."/>
            <person name="Wu Y."/>
            <person name="Zhang Z."/>
            <person name="Ro D.K."/>
            <person name="Shang Y."/>
            <person name="Huang S."/>
            <person name="Yan J."/>
        </authorList>
    </citation>
    <scope>NUCLEOTIDE SEQUENCE [LARGE SCALE GENOMIC DNA]</scope>
    <source>
        <strain evidence="1">Ta-2019</strain>
    </source>
</reference>
<evidence type="ECO:0000313" key="1">
    <source>
        <dbReference type="EMBL" id="KAH9325673.1"/>
    </source>
</evidence>
<gene>
    <name evidence="1" type="ORF">KI387_005851</name>
</gene>
<sequence>IAGRSDRSLVIGACGVGLGFACQGLIKYDSVNNDLYNEIGAGKQQEAELLGQIVKSLTQLLCWICPSALKSLQKLYEFKLFNTTSDHFGSNLLHGTAKRWDNLEENVWSIAGLVIGLGISVVAIQKYENPNMVVEITNILISWIPFVRSWKGQNLQPESFAYNDVSEVSLAVGSCLALSTAVNICHKLELMDEGLDSLVDGFRILISDSAFKKEQGYLYQNLLMSSCIGSGNLLSCILNESAYPMQVENIKKLVETIRRTYIEPNPPVVHFGGMIGVVNALGAGAGLIDPFNKTVADFQPRASQKETSSVRGPILSNPHCEPFSLSLLQEILGVVRDSNNVHLRYSAGWALSFLRNAYFSIDQSLHHEINGVQTNSGSNSSSISAQSLPEDSTVWRLCSVLLDCTTSETGVIAPANTIISVLRCLKKAPRLPSLDWGGLIKGIMRYKEKISPNQLLLVPNKHSSMHISGVREECVHFSFVHADHIASLLNFLDELCEISRFKLLEHSLQCVLLLHMVDMMRIFSQTRMEKFFSDIVDFFSGQLILEAVDQDRESESSLKSSLKMTFWNSLHLCLTDISFLSSEVYLHSIMKCMQRLFQLLPSVTSNFSEMRNTRVLNDEDEWSQAIKCLLEAPKEWLLDILQITGYDSVEREKCTATVRKVIFARARLVANNGIPYSELGKARSYLLNEKSDDIWRLLMEVAMALRHTRSDVKRQWLLDTIETGCVSKYPSTALRFLGLLTSSWSPYASCLTLDPMSVLQDLPFTFSSLFLDSSWSPILGTMIDKWLCLIERIHNWQSSLEIEGHIGAVDSIEKDEKQVCSLLMEISKQTCIAVKDRLPFEVQFKLANITIA</sequence>
<evidence type="ECO:0000313" key="2">
    <source>
        <dbReference type="Proteomes" id="UP000824469"/>
    </source>
</evidence>
<organism evidence="1 2">
    <name type="scientific">Taxus chinensis</name>
    <name type="common">Chinese yew</name>
    <name type="synonym">Taxus wallichiana var. chinensis</name>
    <dbReference type="NCBI Taxonomy" id="29808"/>
    <lineage>
        <taxon>Eukaryota</taxon>
        <taxon>Viridiplantae</taxon>
        <taxon>Streptophyta</taxon>
        <taxon>Embryophyta</taxon>
        <taxon>Tracheophyta</taxon>
        <taxon>Spermatophyta</taxon>
        <taxon>Pinopsida</taxon>
        <taxon>Pinidae</taxon>
        <taxon>Conifers II</taxon>
        <taxon>Cupressales</taxon>
        <taxon>Taxaceae</taxon>
        <taxon>Taxus</taxon>
    </lineage>
</organism>
<feature type="non-terminal residue" evidence="1">
    <location>
        <position position="852"/>
    </location>
</feature>
<dbReference type="OMA" id="NQDPLMQ"/>
<dbReference type="PANTHER" id="PTHR16212">
    <property type="entry name" value="FOCADHESIN FAMILY MEMBER"/>
    <property type="match status" value="1"/>
</dbReference>
<dbReference type="PANTHER" id="PTHR16212:SF4">
    <property type="entry name" value="FOCADHESIN"/>
    <property type="match status" value="1"/>
</dbReference>
<keyword evidence="2" id="KW-1185">Reference proteome</keyword>